<dbReference type="Gene3D" id="2.130.10.10">
    <property type="entry name" value="YVTN repeat-like/Quinoprotein amine dehydrogenase"/>
    <property type="match status" value="5"/>
</dbReference>
<accession>A0A7V3PSH4</accession>
<dbReference type="AlphaFoldDB" id="A0A7V3PSH4"/>
<dbReference type="InterPro" id="IPR052025">
    <property type="entry name" value="Xyloglucanase_GH74"/>
</dbReference>
<reference evidence="3" key="1">
    <citation type="journal article" date="2020" name="mSystems">
        <title>Genome- and Community-Level Interaction Insights into Carbon Utilization and Element Cycling Functions of Hydrothermarchaeota in Hydrothermal Sediment.</title>
        <authorList>
            <person name="Zhou Z."/>
            <person name="Liu Y."/>
            <person name="Xu W."/>
            <person name="Pan J."/>
            <person name="Luo Z.H."/>
            <person name="Li M."/>
        </authorList>
    </citation>
    <scope>NUCLEOTIDE SEQUENCE [LARGE SCALE GENOMIC DNA]</scope>
    <source>
        <strain evidence="3">SpSt-914</strain>
    </source>
</reference>
<dbReference type="EMBL" id="DTMZ01000007">
    <property type="protein sequence ID" value="HGD12595.1"/>
    <property type="molecule type" value="Genomic_DNA"/>
</dbReference>
<comment type="caution">
    <text evidence="3">The sequence shown here is derived from an EMBL/GenBank/DDBJ whole genome shotgun (WGS) entry which is preliminary data.</text>
</comment>
<dbReference type="GO" id="GO:0010411">
    <property type="term" value="P:xyloglucan metabolic process"/>
    <property type="evidence" value="ECO:0007669"/>
    <property type="project" value="TreeGrafter"/>
</dbReference>
<protein>
    <recommendedName>
        <fullName evidence="2">Sortilin N-terminal domain-containing protein</fullName>
    </recommendedName>
</protein>
<proteinExistence type="predicted"/>
<name>A0A7V3PSH4_UNCW3</name>
<evidence type="ECO:0000313" key="3">
    <source>
        <dbReference type="EMBL" id="HGD12595.1"/>
    </source>
</evidence>
<gene>
    <name evidence="3" type="ORF">ENX16_00710</name>
</gene>
<feature type="domain" description="Sortilin N-terminal" evidence="2">
    <location>
        <begin position="364"/>
        <end position="481"/>
    </location>
</feature>
<dbReference type="PANTHER" id="PTHR43739:SF5">
    <property type="entry name" value="EXO-ALPHA-SIALIDASE"/>
    <property type="match status" value="1"/>
</dbReference>
<dbReference type="Pfam" id="PF15902">
    <property type="entry name" value="Sortilin-Vps10"/>
    <property type="match status" value="1"/>
</dbReference>
<dbReference type="InterPro" id="IPR031778">
    <property type="entry name" value="Sortilin_N"/>
</dbReference>
<dbReference type="PANTHER" id="PTHR43739">
    <property type="entry name" value="XYLOGLUCANASE (EUROFUNG)"/>
    <property type="match status" value="1"/>
</dbReference>
<evidence type="ECO:0000256" key="1">
    <source>
        <dbReference type="ARBA" id="ARBA00022737"/>
    </source>
</evidence>
<organism evidence="3">
    <name type="scientific">candidate division WOR-3 bacterium</name>
    <dbReference type="NCBI Taxonomy" id="2052148"/>
    <lineage>
        <taxon>Bacteria</taxon>
        <taxon>Bacteria division WOR-3</taxon>
    </lineage>
</organism>
<keyword evidence="1" id="KW-0677">Repeat</keyword>
<dbReference type="SUPFAM" id="SSF110296">
    <property type="entry name" value="Oligoxyloglucan reducing end-specific cellobiohydrolase"/>
    <property type="match status" value="2"/>
</dbReference>
<sequence>MKILKLFALGSIILLPVADAWQQLGPAGVNVRALSNVLGYPDELFIIVGGFPSYLYFTSNTGLTWTVRETIPDLITSLAINPNDVRIMYAGGRTRRIYKSTNSGYSWFATGNLPAGIWIQQLAVNPTNASEIWAIAEVTGGDSTGFGFYFSTDGGANWQGRVLTWSFMVKARALTISPTIPGRVLIGGSVGNHPRLSLTTDFGNNWLDRSAGLGGKCVYGCTFVPTDSSSIVCATDSGIYRSTDLGLTWTHQLTSPVYSVAFAPVAPYNGYAGGENLVYRTTDMGMSWRTDTVPPFTGTGTRFIAINPNRPLELFVGNEYGVFYSTNGGYDWVCRSSNFRNLDITFLNCYNGDTLFAGVKGYGILHSTNAGLDWQLWGKMFPGVGWVKSLAVNRRHPDTVVCVTDWDSKLHLTINRGDSWQSYQIADNFQPAGVAYHPRAQDTLYSWGGKPDSVSAPLRFAVYRSTDRGQHWNSVMVRDQGFCYGMIFSATGDTLIAYGSNGPNPAVFRSVDRGRTWSSLVSGISGSPVTDLKISPADPGRWLCATPMGVFKTENYGSFWTNLGLSDVNCVLPDTISPNVIWAGTDTQGFFYTTNQGVSWLRDTLGLPGRSVSMLLSHPQHRGAVYAGISGHSLLGKNLFGINELISNYQEPAVLLRLSPTTTKNNCRIIVHPTPERVELYDGAGRLREKISVPETGVVNWHRSAALPDGVYLLLVKYHKCQLTEKLILLR</sequence>
<dbReference type="InterPro" id="IPR015943">
    <property type="entry name" value="WD40/YVTN_repeat-like_dom_sf"/>
</dbReference>
<evidence type="ECO:0000259" key="2">
    <source>
        <dbReference type="Pfam" id="PF15902"/>
    </source>
</evidence>